<dbReference type="SUPFAM" id="SSF50952">
    <property type="entry name" value="Soluble quinoprotein glucose dehydrogenase"/>
    <property type="match status" value="1"/>
</dbReference>
<gene>
    <name evidence="2" type="ORF">EJ08DRAFT_558085</name>
</gene>
<organism evidence="2 3">
    <name type="scientific">Tothia fuscella</name>
    <dbReference type="NCBI Taxonomy" id="1048955"/>
    <lineage>
        <taxon>Eukaryota</taxon>
        <taxon>Fungi</taxon>
        <taxon>Dikarya</taxon>
        <taxon>Ascomycota</taxon>
        <taxon>Pezizomycotina</taxon>
        <taxon>Dothideomycetes</taxon>
        <taxon>Pleosporomycetidae</taxon>
        <taxon>Venturiales</taxon>
        <taxon>Cylindrosympodiaceae</taxon>
        <taxon>Tothia</taxon>
    </lineage>
</organism>
<dbReference type="OrthoDB" id="507128at2759"/>
<dbReference type="Proteomes" id="UP000800235">
    <property type="component" value="Unassembled WGS sequence"/>
</dbReference>
<dbReference type="InterPro" id="IPR011042">
    <property type="entry name" value="6-blade_b-propeller_TolB-like"/>
</dbReference>
<protein>
    <submittedName>
        <fullName evidence="2">Soluble quino protein glucose dehydrogenase</fullName>
    </submittedName>
</protein>
<comment type="caution">
    <text evidence="2">The sequence shown here is derived from an EMBL/GenBank/DDBJ whole genome shotgun (WGS) entry which is preliminary data.</text>
</comment>
<proteinExistence type="predicted"/>
<dbReference type="Gene3D" id="2.120.10.30">
    <property type="entry name" value="TolB, C-terminal domain"/>
    <property type="match status" value="1"/>
</dbReference>
<evidence type="ECO:0000313" key="3">
    <source>
        <dbReference type="Proteomes" id="UP000800235"/>
    </source>
</evidence>
<dbReference type="InterPro" id="IPR011041">
    <property type="entry name" value="Quinoprot_gluc/sorb_DH_b-prop"/>
</dbReference>
<feature type="non-terminal residue" evidence="2">
    <location>
        <position position="1"/>
    </location>
</feature>
<dbReference type="Pfam" id="PF22807">
    <property type="entry name" value="TrAA12"/>
    <property type="match status" value="1"/>
</dbReference>
<reference evidence="2" key="1">
    <citation type="journal article" date="2020" name="Stud. Mycol.">
        <title>101 Dothideomycetes genomes: a test case for predicting lifestyles and emergence of pathogens.</title>
        <authorList>
            <person name="Haridas S."/>
            <person name="Albert R."/>
            <person name="Binder M."/>
            <person name="Bloem J."/>
            <person name="Labutti K."/>
            <person name="Salamov A."/>
            <person name="Andreopoulos B."/>
            <person name="Baker S."/>
            <person name="Barry K."/>
            <person name="Bills G."/>
            <person name="Bluhm B."/>
            <person name="Cannon C."/>
            <person name="Castanera R."/>
            <person name="Culley D."/>
            <person name="Daum C."/>
            <person name="Ezra D."/>
            <person name="Gonzalez J."/>
            <person name="Henrissat B."/>
            <person name="Kuo A."/>
            <person name="Liang C."/>
            <person name="Lipzen A."/>
            <person name="Lutzoni F."/>
            <person name="Magnuson J."/>
            <person name="Mondo S."/>
            <person name="Nolan M."/>
            <person name="Ohm R."/>
            <person name="Pangilinan J."/>
            <person name="Park H.-J."/>
            <person name="Ramirez L."/>
            <person name="Alfaro M."/>
            <person name="Sun H."/>
            <person name="Tritt A."/>
            <person name="Yoshinaga Y."/>
            <person name="Zwiers L.-H."/>
            <person name="Turgeon B."/>
            <person name="Goodwin S."/>
            <person name="Spatafora J."/>
            <person name="Crous P."/>
            <person name="Grigoriev I."/>
        </authorList>
    </citation>
    <scope>NUCLEOTIDE SEQUENCE</scope>
    <source>
        <strain evidence="2">CBS 130266</strain>
    </source>
</reference>
<dbReference type="EMBL" id="MU007069">
    <property type="protein sequence ID" value="KAF2425504.1"/>
    <property type="molecule type" value="Genomic_DNA"/>
</dbReference>
<evidence type="ECO:0000313" key="2">
    <source>
        <dbReference type="EMBL" id="KAF2425504.1"/>
    </source>
</evidence>
<evidence type="ECO:0000259" key="1">
    <source>
        <dbReference type="Pfam" id="PF22807"/>
    </source>
</evidence>
<name>A0A9P4NK96_9PEZI</name>
<sequence length="418" mass="44545">AEGFSSYLLATNLTSPRGLVFDFEGNLLISQRVTKGNPRENGIFGLRLKDEGGCVSVVSKELVAPHPNGAVNEPLNHGLTLSPDGKTLYASSMTHVYAWSYDSKSMKTTGEPKSIITGFGKPGGHSTRTILALKKSPGTLLVSRGSVGNLDPDARVIGSGASQIRAFDVSDLSKEYKYPDGELIGWGLRNSIGLGENPVDGGIWSNENGNDNMNRTGVPIHNDSPGEEINYHGTMTQKNLHGSNYGYPDCVAVWNIKGIPNNVGLSVGQQFSHDFSAENDIADVECQSQYQSPRLTLPAHWAPIDIAFNSGGTVAYMTSKGSWNRNPPDGYKLFAITFENGQPIHPSTSNDAVIPILSSAKLPTAPVPATAGKTNSAACAGCLRPTGVTFDLKGRLYMASSGETKGEIFVVVRNDGRS</sequence>
<feature type="non-terminal residue" evidence="2">
    <location>
        <position position="418"/>
    </location>
</feature>
<dbReference type="AlphaFoldDB" id="A0A9P4NK96"/>
<feature type="domain" description="Pyrroloquinoline quinone-dependent pyranose dehydrogenase beta-propeller" evidence="1">
    <location>
        <begin position="1"/>
        <end position="413"/>
    </location>
</feature>
<keyword evidence="3" id="KW-1185">Reference proteome</keyword>
<accession>A0A9P4NK96</accession>
<dbReference type="InterPro" id="IPR054539">
    <property type="entry name" value="Beta-prop_PDH"/>
</dbReference>